<dbReference type="Pfam" id="PF12796">
    <property type="entry name" value="Ank_2"/>
    <property type="match status" value="2"/>
</dbReference>
<feature type="region of interest" description="Disordered" evidence="6">
    <location>
        <begin position="578"/>
        <end position="601"/>
    </location>
</feature>
<dbReference type="SMART" id="SM00248">
    <property type="entry name" value="ANK"/>
    <property type="match status" value="5"/>
</dbReference>
<dbReference type="PRINTS" id="PR01415">
    <property type="entry name" value="ANKYRIN"/>
</dbReference>
<feature type="region of interest" description="Disordered" evidence="6">
    <location>
        <begin position="165"/>
        <end position="188"/>
    </location>
</feature>
<feature type="repeat" description="ANK" evidence="5">
    <location>
        <begin position="515"/>
        <end position="536"/>
    </location>
</feature>
<dbReference type="InterPro" id="IPR047184">
    <property type="entry name" value="KANK1-4"/>
</dbReference>
<keyword evidence="2" id="KW-0677">Repeat</keyword>
<evidence type="ECO:0000256" key="2">
    <source>
        <dbReference type="ARBA" id="ARBA00022737"/>
    </source>
</evidence>
<dbReference type="PROSITE" id="PS50088">
    <property type="entry name" value="ANK_REPEAT"/>
    <property type="match status" value="3"/>
</dbReference>
<name>A0A093BBR1_CHAPE</name>
<protein>
    <submittedName>
        <fullName evidence="7">KN motif and ankyrin repeat domain-containing protein 1</fullName>
    </submittedName>
</protein>
<dbReference type="GO" id="GO:0005856">
    <property type="term" value="C:cytoskeleton"/>
    <property type="evidence" value="ECO:0007669"/>
    <property type="project" value="TreeGrafter"/>
</dbReference>
<dbReference type="PANTHER" id="PTHR24168:SF19">
    <property type="entry name" value="KN MOTIF AND ANKYRIN REPEAT DOMAIN-CONTAINING PROTEIN 1"/>
    <property type="match status" value="1"/>
</dbReference>
<dbReference type="PANTHER" id="PTHR24168">
    <property type="entry name" value="KN MOTIF AND ANKYRIN REPEAT DOMAIN-CONTAINING"/>
    <property type="match status" value="1"/>
</dbReference>
<gene>
    <name evidence="7" type="ORF">M959_09608</name>
</gene>
<feature type="compositionally biased region" description="Low complexity" evidence="6">
    <location>
        <begin position="267"/>
        <end position="278"/>
    </location>
</feature>
<dbReference type="InterPro" id="IPR002110">
    <property type="entry name" value="Ankyrin_rpt"/>
</dbReference>
<evidence type="ECO:0000313" key="8">
    <source>
        <dbReference type="Proteomes" id="UP000031515"/>
    </source>
</evidence>
<dbReference type="FunFam" id="1.25.40.20:FF:000017">
    <property type="entry name" value="KN motif and ankyrin repeat domain-containing protein 1"/>
    <property type="match status" value="1"/>
</dbReference>
<dbReference type="PROSITE" id="PS50297">
    <property type="entry name" value="ANK_REP_REGION"/>
    <property type="match status" value="3"/>
</dbReference>
<keyword evidence="1" id="KW-0597">Phosphoprotein</keyword>
<dbReference type="AlphaFoldDB" id="A0A093BBR1"/>
<reference evidence="7 8" key="1">
    <citation type="submission" date="2013-08" db="EMBL/GenBank/DDBJ databases">
        <title>Genome evolution of avian class.</title>
        <authorList>
            <person name="Zhang G."/>
            <person name="Li C."/>
        </authorList>
    </citation>
    <scope>NUCLEOTIDE SEQUENCE [LARGE SCALE GENOMIC DNA]</scope>
    <source>
        <strain evidence="7">M959</strain>
    </source>
</reference>
<keyword evidence="4" id="KW-0175">Coiled coil</keyword>
<feature type="repeat" description="ANK" evidence="5">
    <location>
        <begin position="410"/>
        <end position="435"/>
    </location>
</feature>
<evidence type="ECO:0000256" key="3">
    <source>
        <dbReference type="ARBA" id="ARBA00023043"/>
    </source>
</evidence>
<accession>A0A093BBR1</accession>
<dbReference type="SUPFAM" id="SSF48403">
    <property type="entry name" value="Ankyrin repeat"/>
    <property type="match status" value="1"/>
</dbReference>
<organism evidence="7 8">
    <name type="scientific">Chaetura pelagica</name>
    <name type="common">Chimney swift</name>
    <name type="synonym">Hirundo pelagica</name>
    <dbReference type="NCBI Taxonomy" id="8897"/>
    <lineage>
        <taxon>Eukaryota</taxon>
        <taxon>Metazoa</taxon>
        <taxon>Chordata</taxon>
        <taxon>Craniata</taxon>
        <taxon>Vertebrata</taxon>
        <taxon>Euteleostomi</taxon>
        <taxon>Archelosauria</taxon>
        <taxon>Archosauria</taxon>
        <taxon>Dinosauria</taxon>
        <taxon>Saurischia</taxon>
        <taxon>Theropoda</taxon>
        <taxon>Coelurosauria</taxon>
        <taxon>Aves</taxon>
        <taxon>Neognathae</taxon>
        <taxon>Neoaves</taxon>
        <taxon>Strisores</taxon>
        <taxon>Apodiformes</taxon>
        <taxon>Apodidae</taxon>
        <taxon>Apodinae</taxon>
        <taxon>Chaetura</taxon>
    </lineage>
</organism>
<evidence type="ECO:0000256" key="1">
    <source>
        <dbReference type="ARBA" id="ARBA00022553"/>
    </source>
</evidence>
<keyword evidence="3 5" id="KW-0040">ANK repeat</keyword>
<feature type="non-terminal residue" evidence="7">
    <location>
        <position position="1"/>
    </location>
</feature>
<feature type="non-terminal residue" evidence="7">
    <location>
        <position position="601"/>
    </location>
</feature>
<sequence>VGVGTLLSSQPGFEKPSAIKTKDCGVGQINVHENYLVGLKMRSIACGPPPLPVVPAGTRSIGVGGESVCEPMSGLLESPLPPAELRTGLDHYIERVQKLLQEQQMLLAENYSELAEAFGEPHSQIGSLNSQLISTLSSINSVMKYASTEELRSLDLQKQCMERSSTSDQGCAAGSSAAWQPLTPPEERKTPLVEAVRGRKSFSSQDKTLAPINLTDDQLASGLYVCTNNENTLKSIMKKRDGKKDLSNTKKNLQFVGINGGYETTSSDDSSSEESSSSDSEEDCEDQEYPHNRHTEEGQPVACAPEVCGMGAEKDSIPPESEAEDVEIRERYELSEKMLSACHLLRNNIDDPKALTNKDVRFCLNTIQHEWFRVSSQKSAVPEMVGDYITTFEEISPAVLRHIINMADGNGNTALHYSVSHSNFEIVKLLLDANVCNVNHQNKAGYTPIMLAALAAVEAEKDMRIVEELFSCGDVNAKASQAGQTALMLAVSHGRIDMVKALLACGADVNIQDDEGSTALMCASEHGHVEIVKLLLAQTGCNGTLEDNDGSTALSIALEAGHKDIAVLLYAHVNFSKTQSPGTPRLSRKTSPGPTHRATFE</sequence>
<evidence type="ECO:0000256" key="4">
    <source>
        <dbReference type="ARBA" id="ARBA00023054"/>
    </source>
</evidence>
<evidence type="ECO:0000256" key="5">
    <source>
        <dbReference type="PROSITE-ProRule" id="PRU00023"/>
    </source>
</evidence>
<dbReference type="Gene3D" id="1.25.40.20">
    <property type="entry name" value="Ankyrin repeat-containing domain"/>
    <property type="match status" value="1"/>
</dbReference>
<evidence type="ECO:0000313" key="7">
    <source>
        <dbReference type="EMBL" id="KFU86618.1"/>
    </source>
</evidence>
<evidence type="ECO:0000256" key="6">
    <source>
        <dbReference type="SAM" id="MobiDB-lite"/>
    </source>
</evidence>
<feature type="compositionally biased region" description="Basic and acidic residues" evidence="6">
    <location>
        <begin position="288"/>
        <end position="297"/>
    </location>
</feature>
<keyword evidence="8" id="KW-1185">Reference proteome</keyword>
<dbReference type="Proteomes" id="UP000031515">
    <property type="component" value="Unassembled WGS sequence"/>
</dbReference>
<dbReference type="GO" id="GO:0005737">
    <property type="term" value="C:cytoplasm"/>
    <property type="evidence" value="ECO:0007669"/>
    <property type="project" value="TreeGrafter"/>
</dbReference>
<proteinExistence type="predicted"/>
<dbReference type="GO" id="GO:0030837">
    <property type="term" value="P:negative regulation of actin filament polymerization"/>
    <property type="evidence" value="ECO:0007669"/>
    <property type="project" value="InterPro"/>
</dbReference>
<reference evidence="8" key="2">
    <citation type="journal article" date="2014" name="Science">
        <title>Comparative genomics reveals insights into avian genome evolution and adaptation.</title>
        <authorList>
            <consortium name="Avian Genome Consortium"/>
            <person name="Zhang G."/>
            <person name="Li C."/>
            <person name="Li Q."/>
            <person name="Li B."/>
            <person name="Larkin D.M."/>
            <person name="Lee C."/>
            <person name="Storz J.F."/>
            <person name="Antunes A."/>
            <person name="Greenwold M.J."/>
            <person name="Meredith R.W."/>
            <person name="Odeen A."/>
            <person name="Cui J."/>
            <person name="Zhou Q."/>
            <person name="Xu L."/>
            <person name="Pan H."/>
            <person name="Wang Z."/>
            <person name="Jin L."/>
            <person name="Zhang P."/>
            <person name="Hu H."/>
            <person name="Yang W."/>
            <person name="Hu J."/>
            <person name="Xiao J."/>
            <person name="Yang Z."/>
            <person name="Liu Y."/>
            <person name="Xie Q."/>
            <person name="Yu H."/>
            <person name="Lian J."/>
            <person name="Wen P."/>
            <person name="Zhang F."/>
            <person name="Li H."/>
            <person name="Zeng Y."/>
            <person name="Xiong Z."/>
            <person name="Liu S."/>
            <person name="Zhou L."/>
            <person name="Huang Z."/>
            <person name="An N."/>
            <person name="Wang J."/>
            <person name="Zheng Q."/>
            <person name="Xiong Y."/>
            <person name="Wang G."/>
            <person name="Wang B."/>
            <person name="Wang J."/>
            <person name="Fan Y."/>
            <person name="da Fonseca R.R."/>
            <person name="Alfaro-Nunez A."/>
            <person name="Schubert M."/>
            <person name="Orlando L."/>
            <person name="Mourier T."/>
            <person name="Howard J.T."/>
            <person name="Ganapathy G."/>
            <person name="Pfenning A."/>
            <person name="Whitney O."/>
            <person name="Rivas M.V."/>
            <person name="Hara E."/>
            <person name="Smith J."/>
            <person name="Farre M."/>
            <person name="Narayan J."/>
            <person name="Slavov G."/>
            <person name="Romanov M.N."/>
            <person name="Borges R."/>
            <person name="Machado J.P."/>
            <person name="Khan I."/>
            <person name="Springer M.S."/>
            <person name="Gatesy J."/>
            <person name="Hoffmann F.G."/>
            <person name="Opazo J.C."/>
            <person name="Hastad O."/>
            <person name="Sawyer R.H."/>
            <person name="Kim H."/>
            <person name="Kim K.W."/>
            <person name="Kim H.J."/>
            <person name="Cho S."/>
            <person name="Li N."/>
            <person name="Huang Y."/>
            <person name="Bruford M.W."/>
            <person name="Zhan X."/>
            <person name="Dixon A."/>
            <person name="Bertelsen M.F."/>
            <person name="Derryberry E."/>
            <person name="Warren W."/>
            <person name="Wilson R.K."/>
            <person name="Li S."/>
            <person name="Ray D.A."/>
            <person name="Green R.E."/>
            <person name="O'Brien S.J."/>
            <person name="Griffin D."/>
            <person name="Johnson W.E."/>
            <person name="Haussler D."/>
            <person name="Ryder O.A."/>
            <person name="Willerslev E."/>
            <person name="Graves G.R."/>
            <person name="Alstrom P."/>
            <person name="Fjeldsa J."/>
            <person name="Mindell D.P."/>
            <person name="Edwards S.V."/>
            <person name="Braun E.L."/>
            <person name="Rahbek C."/>
            <person name="Burt D.W."/>
            <person name="Houde P."/>
            <person name="Zhang Y."/>
            <person name="Yang H."/>
            <person name="Wang J."/>
            <person name="Jarvis E.D."/>
            <person name="Gilbert M.T."/>
            <person name="Wang J."/>
        </authorList>
    </citation>
    <scope>NUCLEOTIDE SEQUENCE [LARGE SCALE GENOMIC DNA]</scope>
</reference>
<dbReference type="InterPro" id="IPR036770">
    <property type="entry name" value="Ankyrin_rpt-contain_sf"/>
</dbReference>
<dbReference type="EMBL" id="KN126086">
    <property type="protein sequence ID" value="KFU86618.1"/>
    <property type="molecule type" value="Genomic_DNA"/>
</dbReference>
<feature type="repeat" description="ANK" evidence="5">
    <location>
        <begin position="482"/>
        <end position="514"/>
    </location>
</feature>
<feature type="region of interest" description="Disordered" evidence="6">
    <location>
        <begin position="257"/>
        <end position="300"/>
    </location>
</feature>